<feature type="region of interest" description="Disordered" evidence="1">
    <location>
        <begin position="1"/>
        <end position="38"/>
    </location>
</feature>
<organism evidence="2 3">
    <name type="scientific">Priapulus caudatus</name>
    <name type="common">Priapulid worm</name>
    <dbReference type="NCBI Taxonomy" id="37621"/>
    <lineage>
        <taxon>Eukaryota</taxon>
        <taxon>Metazoa</taxon>
        <taxon>Ecdysozoa</taxon>
        <taxon>Scalidophora</taxon>
        <taxon>Priapulida</taxon>
        <taxon>Priapulimorpha</taxon>
        <taxon>Priapulimorphida</taxon>
        <taxon>Priapulidae</taxon>
        <taxon>Priapulus</taxon>
    </lineage>
</organism>
<dbReference type="RefSeq" id="XP_014674787.1">
    <property type="nucleotide sequence ID" value="XM_014819301.1"/>
</dbReference>
<proteinExistence type="predicted"/>
<evidence type="ECO:0000256" key="1">
    <source>
        <dbReference type="SAM" id="MobiDB-lite"/>
    </source>
</evidence>
<dbReference type="PANTHER" id="PTHR36981:SF1">
    <property type="entry name" value="P2X PURINORECEPTOR 7 INTRACELLULAR DOMAIN-CONTAINING PROTEIN"/>
    <property type="match status" value="1"/>
</dbReference>
<dbReference type="PANTHER" id="PTHR36981">
    <property type="entry name" value="ZGC:195170"/>
    <property type="match status" value="1"/>
</dbReference>
<sequence length="152" mass="16619">MSDTNVESNIAQSDFLTESASESHDNEDIEFSETGEASMEGEVVIGPHMYEPDASDEEVNDVAGNVEIVTSVRLNVDCLSEWCVCFNCQTMTTARKCVCCAEIPEVVAKIAEAQMTNVKCITDHPGMQVVCLDPWACRLHGLPIDSNTAKRN</sequence>
<gene>
    <name evidence="3" type="primary">LOC106814918</name>
</gene>
<keyword evidence="2" id="KW-1185">Reference proteome</keyword>
<feature type="compositionally biased region" description="Polar residues" evidence="1">
    <location>
        <begin position="1"/>
        <end position="20"/>
    </location>
</feature>
<protein>
    <submittedName>
        <fullName evidence="3">Uncharacterized protein LOC106814918</fullName>
    </submittedName>
</protein>
<reference evidence="3" key="1">
    <citation type="submission" date="2025-08" db="UniProtKB">
        <authorList>
            <consortium name="RefSeq"/>
        </authorList>
    </citation>
    <scope>IDENTIFICATION</scope>
</reference>
<accession>A0ABM1ERG6</accession>
<dbReference type="Proteomes" id="UP000695022">
    <property type="component" value="Unplaced"/>
</dbReference>
<dbReference type="GeneID" id="106814918"/>
<evidence type="ECO:0000313" key="2">
    <source>
        <dbReference type="Proteomes" id="UP000695022"/>
    </source>
</evidence>
<name>A0ABM1ERG6_PRICU</name>
<evidence type="ECO:0000313" key="3">
    <source>
        <dbReference type="RefSeq" id="XP_014674787.1"/>
    </source>
</evidence>